<feature type="domain" description="DUF2383" evidence="1">
    <location>
        <begin position="7"/>
        <end position="116"/>
    </location>
</feature>
<name>A0AAE3JPT9_9FLAO</name>
<reference evidence="2" key="1">
    <citation type="submission" date="2023-02" db="EMBL/GenBank/DDBJ databases">
        <title>Genome of Flavobacteriaceae gen. nov. sp. strain F89.</title>
        <authorList>
            <person name="Wang Y."/>
        </authorList>
    </citation>
    <scope>NUCLEOTIDE SEQUENCE</scope>
    <source>
        <strain evidence="2">F89</strain>
    </source>
</reference>
<dbReference type="Pfam" id="PF09537">
    <property type="entry name" value="DUF2383"/>
    <property type="match status" value="1"/>
</dbReference>
<proteinExistence type="predicted"/>
<evidence type="ECO:0000313" key="3">
    <source>
        <dbReference type="Proteomes" id="UP001200642"/>
    </source>
</evidence>
<dbReference type="AlphaFoldDB" id="A0AAE3JPT9"/>
<gene>
    <name evidence="2" type="ORF">K8352_17015</name>
</gene>
<accession>A0AAE3JPT9</accession>
<evidence type="ECO:0000313" key="2">
    <source>
        <dbReference type="EMBL" id="MCG2462465.1"/>
    </source>
</evidence>
<dbReference type="InterPro" id="IPR019052">
    <property type="entry name" value="DUF2383"/>
</dbReference>
<dbReference type="EMBL" id="JAIRBC010000033">
    <property type="protein sequence ID" value="MCG2462465.1"/>
    <property type="molecule type" value="Genomic_DNA"/>
</dbReference>
<protein>
    <submittedName>
        <fullName evidence="2">PA2169 family four-helix-bundle protein</fullName>
    </submittedName>
</protein>
<organism evidence="2 3">
    <name type="scientific">Cerina litoralis</name>
    <dbReference type="NCBI Taxonomy" id="2874477"/>
    <lineage>
        <taxon>Bacteria</taxon>
        <taxon>Pseudomonadati</taxon>
        <taxon>Bacteroidota</taxon>
        <taxon>Flavobacteriia</taxon>
        <taxon>Flavobacteriales</taxon>
        <taxon>Flavobacteriaceae</taxon>
        <taxon>Cerina</taxon>
    </lineage>
</organism>
<comment type="caution">
    <text evidence="2">The sequence shown here is derived from an EMBL/GenBank/DDBJ whole genome shotgun (WGS) entry which is preliminary data.</text>
</comment>
<dbReference type="Gene3D" id="1.20.1260.10">
    <property type="match status" value="1"/>
</dbReference>
<dbReference type="RefSeq" id="WP_317903603.1">
    <property type="nucleotide sequence ID" value="NZ_JAIRBC010000033.1"/>
</dbReference>
<sequence>MESKDKQTVKKLNIILERTYDAEQGFAKAAQECKAKSLARWFNDRAVDRSRFAEELKKEIHSMGGENTDKGSLRGDVHRTWMDIKALFAHDNDEAMLDEVLKGEKSALKDYEEILNLGDLPRTATAMLTSQMAQIDYGLVMLSSLKELEFGK</sequence>
<dbReference type="InterPro" id="IPR011971">
    <property type="entry name" value="CHP02284"/>
</dbReference>
<keyword evidence="3" id="KW-1185">Reference proteome</keyword>
<dbReference type="SUPFAM" id="SSF47240">
    <property type="entry name" value="Ferritin-like"/>
    <property type="match status" value="1"/>
</dbReference>
<dbReference type="Proteomes" id="UP001200642">
    <property type="component" value="Unassembled WGS sequence"/>
</dbReference>
<dbReference type="InterPro" id="IPR012347">
    <property type="entry name" value="Ferritin-like"/>
</dbReference>
<dbReference type="PIRSF" id="PIRSF029477">
    <property type="entry name" value="UCP029477"/>
    <property type="match status" value="1"/>
</dbReference>
<dbReference type="InterPro" id="IPR009078">
    <property type="entry name" value="Ferritin-like_SF"/>
</dbReference>
<dbReference type="InterPro" id="IPR016920">
    <property type="entry name" value="UCP029477"/>
</dbReference>
<evidence type="ECO:0000259" key="1">
    <source>
        <dbReference type="Pfam" id="PF09537"/>
    </source>
</evidence>
<dbReference type="NCBIfam" id="TIGR02284">
    <property type="entry name" value="PA2169 family four-helix-bundle protein"/>
    <property type="match status" value="1"/>
</dbReference>